<evidence type="ECO:0000313" key="4">
    <source>
        <dbReference type="Proteomes" id="UP000006727"/>
    </source>
</evidence>
<dbReference type="EnsemblPlants" id="Pp3c17_6980V3.1">
    <property type="protein sequence ID" value="Pp3c17_6980V3.1"/>
    <property type="gene ID" value="Pp3c17_6980"/>
</dbReference>
<evidence type="ECO:0000313" key="2">
    <source>
        <dbReference type="EMBL" id="PNR35902.1"/>
    </source>
</evidence>
<keyword evidence="4" id="KW-1185">Reference proteome</keyword>
<dbReference type="PaxDb" id="3218-PP1S277_85V6.1"/>
<dbReference type="InParanoid" id="A0A2K1J2Z6"/>
<feature type="region of interest" description="Disordered" evidence="1">
    <location>
        <begin position="81"/>
        <end position="103"/>
    </location>
</feature>
<dbReference type="EMBL" id="ABEU02000017">
    <property type="protein sequence ID" value="PNR35902.1"/>
    <property type="molecule type" value="Genomic_DNA"/>
</dbReference>
<proteinExistence type="predicted"/>
<reference evidence="2 4" key="2">
    <citation type="journal article" date="2018" name="Plant J.">
        <title>The Physcomitrella patens chromosome-scale assembly reveals moss genome structure and evolution.</title>
        <authorList>
            <person name="Lang D."/>
            <person name="Ullrich K.K."/>
            <person name="Murat F."/>
            <person name="Fuchs J."/>
            <person name="Jenkins J."/>
            <person name="Haas F.B."/>
            <person name="Piednoel M."/>
            <person name="Gundlach H."/>
            <person name="Van Bel M."/>
            <person name="Meyberg R."/>
            <person name="Vives C."/>
            <person name="Morata J."/>
            <person name="Symeonidi A."/>
            <person name="Hiss M."/>
            <person name="Muchero W."/>
            <person name="Kamisugi Y."/>
            <person name="Saleh O."/>
            <person name="Blanc G."/>
            <person name="Decker E.L."/>
            <person name="van Gessel N."/>
            <person name="Grimwood J."/>
            <person name="Hayes R.D."/>
            <person name="Graham S.W."/>
            <person name="Gunter L.E."/>
            <person name="McDaniel S.F."/>
            <person name="Hoernstein S.N.W."/>
            <person name="Larsson A."/>
            <person name="Li F.W."/>
            <person name="Perroud P.F."/>
            <person name="Phillips J."/>
            <person name="Ranjan P."/>
            <person name="Rokshar D.S."/>
            <person name="Rothfels C.J."/>
            <person name="Schneider L."/>
            <person name="Shu S."/>
            <person name="Stevenson D.W."/>
            <person name="Thummler F."/>
            <person name="Tillich M."/>
            <person name="Villarreal Aguilar J.C."/>
            <person name="Widiez T."/>
            <person name="Wong G.K."/>
            <person name="Wymore A."/>
            <person name="Zhang Y."/>
            <person name="Zimmer A.D."/>
            <person name="Quatrano R.S."/>
            <person name="Mayer K.F.X."/>
            <person name="Goodstein D."/>
            <person name="Casacuberta J.M."/>
            <person name="Vandepoele K."/>
            <person name="Reski R."/>
            <person name="Cuming A.C."/>
            <person name="Tuskan G.A."/>
            <person name="Maumus F."/>
            <person name="Salse J."/>
            <person name="Schmutz J."/>
            <person name="Rensing S.A."/>
        </authorList>
    </citation>
    <scope>NUCLEOTIDE SEQUENCE [LARGE SCALE GENOMIC DNA]</scope>
    <source>
        <strain evidence="3 4">cv. Gransden 2004</strain>
    </source>
</reference>
<dbReference type="Proteomes" id="UP000006727">
    <property type="component" value="Chromosome 17"/>
</dbReference>
<protein>
    <submittedName>
        <fullName evidence="2 3">Uncharacterized protein</fullName>
    </submittedName>
</protein>
<evidence type="ECO:0000313" key="3">
    <source>
        <dbReference type="EnsemblPlants" id="Pp3c17_6980V3.1"/>
    </source>
</evidence>
<reference evidence="3" key="3">
    <citation type="submission" date="2020-12" db="UniProtKB">
        <authorList>
            <consortium name="EnsemblPlants"/>
        </authorList>
    </citation>
    <scope>IDENTIFICATION</scope>
</reference>
<gene>
    <name evidence="2" type="ORF">PHYPA_021752</name>
</gene>
<accession>A0A2K1J2Z6</accession>
<evidence type="ECO:0000256" key="1">
    <source>
        <dbReference type="SAM" id="MobiDB-lite"/>
    </source>
</evidence>
<organism evidence="2">
    <name type="scientific">Physcomitrium patens</name>
    <name type="common">Spreading-leaved earth moss</name>
    <name type="synonym">Physcomitrella patens</name>
    <dbReference type="NCBI Taxonomy" id="3218"/>
    <lineage>
        <taxon>Eukaryota</taxon>
        <taxon>Viridiplantae</taxon>
        <taxon>Streptophyta</taxon>
        <taxon>Embryophyta</taxon>
        <taxon>Bryophyta</taxon>
        <taxon>Bryophytina</taxon>
        <taxon>Bryopsida</taxon>
        <taxon>Funariidae</taxon>
        <taxon>Funariales</taxon>
        <taxon>Funariaceae</taxon>
        <taxon>Physcomitrium</taxon>
    </lineage>
</organism>
<name>A0A2K1J2Z6_PHYPA</name>
<dbReference type="Gramene" id="Pp3c17_6980V3.1">
    <property type="protein sequence ID" value="Pp3c17_6980V3.1"/>
    <property type="gene ID" value="Pp3c17_6980"/>
</dbReference>
<sequence length="123" mass="13611">MEGDVGSWLSNKLAYSHQKWSLAQPCGDKFARQRLGFIRSDLREFQVVEMLLTAVNVLTYSPPSPEPFRIRALQQPLASLGAAGGQSNPVDDDLTVCQPRSSSPSFQVPYFGSHTGRLEKCQL</sequence>
<dbReference type="AlphaFoldDB" id="A0A2K1J2Z6"/>
<reference evidence="2 4" key="1">
    <citation type="journal article" date="2008" name="Science">
        <title>The Physcomitrella genome reveals evolutionary insights into the conquest of land by plants.</title>
        <authorList>
            <person name="Rensing S."/>
            <person name="Lang D."/>
            <person name="Zimmer A."/>
            <person name="Terry A."/>
            <person name="Salamov A."/>
            <person name="Shapiro H."/>
            <person name="Nishiyama T."/>
            <person name="Perroud P.-F."/>
            <person name="Lindquist E."/>
            <person name="Kamisugi Y."/>
            <person name="Tanahashi T."/>
            <person name="Sakakibara K."/>
            <person name="Fujita T."/>
            <person name="Oishi K."/>
            <person name="Shin-I T."/>
            <person name="Kuroki Y."/>
            <person name="Toyoda A."/>
            <person name="Suzuki Y."/>
            <person name="Hashimoto A."/>
            <person name="Yamaguchi K."/>
            <person name="Sugano A."/>
            <person name="Kohara Y."/>
            <person name="Fujiyama A."/>
            <person name="Anterola A."/>
            <person name="Aoki S."/>
            <person name="Ashton N."/>
            <person name="Barbazuk W.B."/>
            <person name="Barker E."/>
            <person name="Bennetzen J."/>
            <person name="Bezanilla M."/>
            <person name="Blankenship R."/>
            <person name="Cho S.H."/>
            <person name="Dutcher S."/>
            <person name="Estelle M."/>
            <person name="Fawcett J.A."/>
            <person name="Gundlach H."/>
            <person name="Hanada K."/>
            <person name="Heyl A."/>
            <person name="Hicks K.A."/>
            <person name="Hugh J."/>
            <person name="Lohr M."/>
            <person name="Mayer K."/>
            <person name="Melkozernov A."/>
            <person name="Murata T."/>
            <person name="Nelson D."/>
            <person name="Pils B."/>
            <person name="Prigge M."/>
            <person name="Reiss B."/>
            <person name="Renner T."/>
            <person name="Rombauts S."/>
            <person name="Rushton P."/>
            <person name="Sanderfoot A."/>
            <person name="Schween G."/>
            <person name="Shiu S.-H."/>
            <person name="Stueber K."/>
            <person name="Theodoulou F.L."/>
            <person name="Tu H."/>
            <person name="Van de Peer Y."/>
            <person name="Verrier P.J."/>
            <person name="Waters E."/>
            <person name="Wood A."/>
            <person name="Yang L."/>
            <person name="Cove D."/>
            <person name="Cuming A."/>
            <person name="Hasebe M."/>
            <person name="Lucas S."/>
            <person name="Mishler D.B."/>
            <person name="Reski R."/>
            <person name="Grigoriev I."/>
            <person name="Quatrano R.S."/>
            <person name="Boore J.L."/>
        </authorList>
    </citation>
    <scope>NUCLEOTIDE SEQUENCE [LARGE SCALE GENOMIC DNA]</scope>
    <source>
        <strain evidence="3 4">cv. Gransden 2004</strain>
    </source>
</reference>